<feature type="region of interest" description="Disordered" evidence="1">
    <location>
        <begin position="200"/>
        <end position="224"/>
    </location>
</feature>
<protein>
    <recommendedName>
        <fullName evidence="4">Helix-turn-helix domain-containing protein</fullName>
    </recommendedName>
</protein>
<evidence type="ECO:0000313" key="3">
    <source>
        <dbReference type="Proteomes" id="UP001596226"/>
    </source>
</evidence>
<comment type="caution">
    <text evidence="2">The sequence shown here is derived from an EMBL/GenBank/DDBJ whole genome shotgun (WGS) entry which is preliminary data.</text>
</comment>
<proteinExistence type="predicted"/>
<dbReference type="EMBL" id="JBHSQS010000028">
    <property type="protein sequence ID" value="MFC5927265.1"/>
    <property type="molecule type" value="Genomic_DNA"/>
</dbReference>
<evidence type="ECO:0008006" key="4">
    <source>
        <dbReference type="Google" id="ProtNLM"/>
    </source>
</evidence>
<feature type="compositionally biased region" description="Basic and acidic residues" evidence="1">
    <location>
        <begin position="330"/>
        <end position="348"/>
    </location>
</feature>
<dbReference type="Proteomes" id="UP001596226">
    <property type="component" value="Unassembled WGS sequence"/>
</dbReference>
<evidence type="ECO:0000256" key="1">
    <source>
        <dbReference type="SAM" id="MobiDB-lite"/>
    </source>
</evidence>
<feature type="region of interest" description="Disordered" evidence="1">
    <location>
        <begin position="298"/>
        <end position="348"/>
    </location>
</feature>
<evidence type="ECO:0000313" key="2">
    <source>
        <dbReference type="EMBL" id="MFC5927265.1"/>
    </source>
</evidence>
<gene>
    <name evidence="2" type="ORF">ACFQGL_28385</name>
</gene>
<name>A0ABW1HCQ7_9ACTN</name>
<organism evidence="2 3">
    <name type="scientific">Micromonospora vulcania</name>
    <dbReference type="NCBI Taxonomy" id="1441873"/>
    <lineage>
        <taxon>Bacteria</taxon>
        <taxon>Bacillati</taxon>
        <taxon>Actinomycetota</taxon>
        <taxon>Actinomycetes</taxon>
        <taxon>Micromonosporales</taxon>
        <taxon>Micromonosporaceae</taxon>
        <taxon>Micromonospora</taxon>
    </lineage>
</organism>
<reference evidence="3" key="1">
    <citation type="journal article" date="2019" name="Int. J. Syst. Evol. Microbiol.">
        <title>The Global Catalogue of Microorganisms (GCM) 10K type strain sequencing project: providing services to taxonomists for standard genome sequencing and annotation.</title>
        <authorList>
            <consortium name="The Broad Institute Genomics Platform"/>
            <consortium name="The Broad Institute Genome Sequencing Center for Infectious Disease"/>
            <person name="Wu L."/>
            <person name="Ma J."/>
        </authorList>
    </citation>
    <scope>NUCLEOTIDE SEQUENCE [LARGE SCALE GENOMIC DNA]</scope>
    <source>
        <strain evidence="3">CGMCC 4.7144</strain>
    </source>
</reference>
<keyword evidence="3" id="KW-1185">Reference proteome</keyword>
<accession>A0ABW1HCQ7</accession>
<sequence>MISLVQHVLYHAPEAVRGAERLLLIAIAEETRVKGEGRDIPVADLAQALGVPERQVREVADRLTKHLRKGTGDDNLSVRVPLGADRHGNPLYTRQGLVPRWVLPELPVPPGCGCPVCRRQANGQAKAGAATTAPDPAVRENQQVTTGAVNTAPPNVGAVFPSPGAVNTASGAVNTASGAVNTAPTPFRSRKEHTRALVDSGTAVAPQRASVCDESEPKPAPMRADDPRWLELRTAYPKTEKSAAARGVLTKALAEGVEFDLILRRLKAFTAAKHAEGRDHRYWPLLVTWLADEGWEDVADPTPDGAPRPTRVPHDQQCRSHWGQPADNCKPCKTEAAHEDARARRTAA</sequence>